<evidence type="ECO:0000259" key="2">
    <source>
        <dbReference type="Pfam" id="PF07786"/>
    </source>
</evidence>
<feature type="domain" description="Heparan-alpha-glucosaminide N-acetyltransferase catalytic" evidence="2">
    <location>
        <begin position="7"/>
        <end position="230"/>
    </location>
</feature>
<feature type="transmembrane region" description="Helical" evidence="1">
    <location>
        <begin position="339"/>
        <end position="361"/>
    </location>
</feature>
<sequence>MKTQHQRSQAIDVLRGLTVALMIMVNMPGTPATTYAPFLHAEWHGLTLTDLVFPTFMFVVGTALSFTLEKYEGMGEAAVLKKIFTRTALIFLCGFLMYWYPFFSTEGGSLTVLPLSGTRIFGVLQRIALGYCAGSLILHYWKEKGALVFAVLALLGYWAVMYGFGDYTLAGNAQRKLDLLVLGEAHMYHGEGIAFDPEGILSTLPSIVNVVAGYFAGRLVRRLGASYETVAKLAMSGAVLTVLALCWSSVFPLNKKLWTSSYTLITIAIDLFTLSLLLYVIDMLGKRGWTYFFEVFGRNTLFIYLFSEVVATTFFLFKIGDLNVFDWIYLNLFRPWAGAYNGTLLWAVVYMLGCWLVGYVLDRQKIYIKL</sequence>
<feature type="transmembrane region" description="Helical" evidence="1">
    <location>
        <begin position="199"/>
        <end position="217"/>
    </location>
</feature>
<feature type="transmembrane region" description="Helical" evidence="1">
    <location>
        <begin position="120"/>
        <end position="138"/>
    </location>
</feature>
<evidence type="ECO:0000256" key="1">
    <source>
        <dbReference type="SAM" id="Phobius"/>
    </source>
</evidence>
<evidence type="ECO:0000313" key="3">
    <source>
        <dbReference type="EMBL" id="MQA39396.1"/>
    </source>
</evidence>
<dbReference type="PANTHER" id="PTHR31061">
    <property type="entry name" value="LD22376P"/>
    <property type="match status" value="1"/>
</dbReference>
<name>A0A6A7N305_9BURK</name>
<keyword evidence="1" id="KW-1133">Transmembrane helix</keyword>
<feature type="transmembrane region" description="Helical" evidence="1">
    <location>
        <begin position="229"/>
        <end position="250"/>
    </location>
</feature>
<feature type="transmembrane region" description="Helical" evidence="1">
    <location>
        <begin position="262"/>
        <end position="281"/>
    </location>
</feature>
<feature type="transmembrane region" description="Helical" evidence="1">
    <location>
        <begin position="12"/>
        <end position="31"/>
    </location>
</feature>
<dbReference type="RefSeq" id="WP_152838714.1">
    <property type="nucleotide sequence ID" value="NZ_WHUG01000005.1"/>
</dbReference>
<dbReference type="EMBL" id="WHUG01000005">
    <property type="protein sequence ID" value="MQA39396.1"/>
    <property type="molecule type" value="Genomic_DNA"/>
</dbReference>
<dbReference type="PANTHER" id="PTHR31061:SF24">
    <property type="entry name" value="LD22376P"/>
    <property type="match status" value="1"/>
</dbReference>
<organism evidence="3 4">
    <name type="scientific">Rugamonas aquatica</name>
    <dbReference type="NCBI Taxonomy" id="2743357"/>
    <lineage>
        <taxon>Bacteria</taxon>
        <taxon>Pseudomonadati</taxon>
        <taxon>Pseudomonadota</taxon>
        <taxon>Betaproteobacteria</taxon>
        <taxon>Burkholderiales</taxon>
        <taxon>Oxalobacteraceae</taxon>
        <taxon>Telluria group</taxon>
        <taxon>Rugamonas</taxon>
    </lineage>
</organism>
<dbReference type="AlphaFoldDB" id="A0A6A7N305"/>
<feature type="transmembrane region" description="Helical" evidence="1">
    <location>
        <begin position="145"/>
        <end position="164"/>
    </location>
</feature>
<feature type="transmembrane region" description="Helical" evidence="1">
    <location>
        <begin position="83"/>
        <end position="100"/>
    </location>
</feature>
<evidence type="ECO:0000313" key="4">
    <source>
        <dbReference type="Proteomes" id="UP000440498"/>
    </source>
</evidence>
<proteinExistence type="predicted"/>
<keyword evidence="1" id="KW-0812">Transmembrane</keyword>
<comment type="caution">
    <text evidence="3">The sequence shown here is derived from an EMBL/GenBank/DDBJ whole genome shotgun (WGS) entry which is preliminary data.</text>
</comment>
<keyword evidence="1" id="KW-0472">Membrane</keyword>
<feature type="transmembrane region" description="Helical" evidence="1">
    <location>
        <begin position="301"/>
        <end position="319"/>
    </location>
</feature>
<keyword evidence="4" id="KW-1185">Reference proteome</keyword>
<feature type="transmembrane region" description="Helical" evidence="1">
    <location>
        <begin position="51"/>
        <end position="71"/>
    </location>
</feature>
<reference evidence="3 4" key="1">
    <citation type="submission" date="2019-10" db="EMBL/GenBank/DDBJ databases">
        <title>Two novel species isolated from a subtropical stream in China.</title>
        <authorList>
            <person name="Lu H."/>
        </authorList>
    </citation>
    <scope>NUCLEOTIDE SEQUENCE [LARGE SCALE GENOMIC DNA]</scope>
    <source>
        <strain evidence="3 4">FT29W</strain>
    </source>
</reference>
<protein>
    <submittedName>
        <fullName evidence="3">DUF1624 domain-containing protein</fullName>
    </submittedName>
</protein>
<gene>
    <name evidence="3" type="ORF">GEV02_14670</name>
</gene>
<dbReference type="Pfam" id="PF07786">
    <property type="entry name" value="HGSNAT_cat"/>
    <property type="match status" value="1"/>
</dbReference>
<dbReference type="InterPro" id="IPR012429">
    <property type="entry name" value="HGSNAT_cat"/>
</dbReference>
<dbReference type="Proteomes" id="UP000440498">
    <property type="component" value="Unassembled WGS sequence"/>
</dbReference>
<accession>A0A6A7N305</accession>